<gene>
    <name evidence="1" type="ORF">ANCDUO_09554</name>
</gene>
<evidence type="ECO:0000313" key="2">
    <source>
        <dbReference type="Proteomes" id="UP000054047"/>
    </source>
</evidence>
<dbReference type="Proteomes" id="UP000054047">
    <property type="component" value="Unassembled WGS sequence"/>
</dbReference>
<dbReference type="EMBL" id="KN731191">
    <property type="protein sequence ID" value="KIH60202.1"/>
    <property type="molecule type" value="Genomic_DNA"/>
</dbReference>
<accession>A0A0C2DCN5</accession>
<reference evidence="1 2" key="1">
    <citation type="submission" date="2013-12" db="EMBL/GenBank/DDBJ databases">
        <title>Draft genome of the parsitic nematode Ancylostoma duodenale.</title>
        <authorList>
            <person name="Mitreva M."/>
        </authorList>
    </citation>
    <scope>NUCLEOTIDE SEQUENCE [LARGE SCALE GENOMIC DNA]</scope>
    <source>
        <strain evidence="1 2">Zhejiang</strain>
    </source>
</reference>
<keyword evidence="2" id="KW-1185">Reference proteome</keyword>
<proteinExistence type="predicted"/>
<evidence type="ECO:0000313" key="1">
    <source>
        <dbReference type="EMBL" id="KIH60202.1"/>
    </source>
</evidence>
<sequence length="62" mass="7251">MEGPWIQDVFSEVKIRYILPENYGEFAERPLGVYVHSISDFQKYPEIGDGESPQKHTYTARM</sequence>
<organism evidence="1 2">
    <name type="scientific">Ancylostoma duodenale</name>
    <dbReference type="NCBI Taxonomy" id="51022"/>
    <lineage>
        <taxon>Eukaryota</taxon>
        <taxon>Metazoa</taxon>
        <taxon>Ecdysozoa</taxon>
        <taxon>Nematoda</taxon>
        <taxon>Chromadorea</taxon>
        <taxon>Rhabditida</taxon>
        <taxon>Rhabditina</taxon>
        <taxon>Rhabditomorpha</taxon>
        <taxon>Strongyloidea</taxon>
        <taxon>Ancylostomatidae</taxon>
        <taxon>Ancylostomatinae</taxon>
        <taxon>Ancylostoma</taxon>
    </lineage>
</organism>
<dbReference type="AlphaFoldDB" id="A0A0C2DCN5"/>
<protein>
    <submittedName>
        <fullName evidence="1">Uncharacterized protein</fullName>
    </submittedName>
</protein>
<name>A0A0C2DCN5_9BILA</name>